<dbReference type="Proteomes" id="UP000777438">
    <property type="component" value="Unassembled WGS sequence"/>
</dbReference>
<evidence type="ECO:0008006" key="3">
    <source>
        <dbReference type="Google" id="ProtNLM"/>
    </source>
</evidence>
<accession>A0A9P8VW02</accession>
<dbReference type="EMBL" id="JAGPYM010000026">
    <property type="protein sequence ID" value="KAH6880482.1"/>
    <property type="molecule type" value="Genomic_DNA"/>
</dbReference>
<keyword evidence="2" id="KW-1185">Reference proteome</keyword>
<sequence length="428" mass="47881">MRVPDSIVVGIEVEFLAAQHASDETEKAATDRRWACEPPSKQPVFGTSPAIDQAPFAWSEAWALQKGCETLARTGLRTACPFPTDWVLGNPINDKATSDAIVLDTDGKTLRVWNTAATDDTVETTDFWFLVKERHISLDLVKYPRSSPSSRFSFVGIELNSPMLSRPSEFARGLPTLRKGLTALRENMVLGLNANCGLHVHVSENGTLSLKTAQRVACLVLMLEDSLLMPISHPHRHTSTYSMRISTESVVVLAKDRAKMEDLCSDGPVQIKALGDMMDKLKGRKKVDKRILHAMMRIYKETNITHLGLALRKFDEGPVHTTTRCALVVTKHNSIEFRYPAATFDADYISGWVHLARHIFAMALTLSDKDFSKALCVVYEMVTRDEKVGWETVMTKGIGFREVVPEEWKKCMRGFGRDLDKQGILSRS</sequence>
<dbReference type="Pfam" id="PF12224">
    <property type="entry name" value="Amidoligase_2"/>
    <property type="match status" value="1"/>
</dbReference>
<evidence type="ECO:0000313" key="1">
    <source>
        <dbReference type="EMBL" id="KAH6880482.1"/>
    </source>
</evidence>
<protein>
    <recommendedName>
        <fullName evidence="3">Amidoligase enzyme-domain-containing protein</fullName>
    </recommendedName>
</protein>
<dbReference type="PANTHER" id="PTHR36847">
    <property type="entry name" value="AMIDOLIGASE ENZYME"/>
    <property type="match status" value="1"/>
</dbReference>
<evidence type="ECO:0000313" key="2">
    <source>
        <dbReference type="Proteomes" id="UP000777438"/>
    </source>
</evidence>
<comment type="caution">
    <text evidence="1">The sequence shown here is derived from an EMBL/GenBank/DDBJ whole genome shotgun (WGS) entry which is preliminary data.</text>
</comment>
<proteinExistence type="predicted"/>
<reference evidence="1 2" key="1">
    <citation type="journal article" date="2021" name="Nat. Commun.">
        <title>Genetic determinants of endophytism in the Arabidopsis root mycobiome.</title>
        <authorList>
            <person name="Mesny F."/>
            <person name="Miyauchi S."/>
            <person name="Thiergart T."/>
            <person name="Pickel B."/>
            <person name="Atanasova L."/>
            <person name="Karlsson M."/>
            <person name="Huettel B."/>
            <person name="Barry K.W."/>
            <person name="Haridas S."/>
            <person name="Chen C."/>
            <person name="Bauer D."/>
            <person name="Andreopoulos W."/>
            <person name="Pangilinan J."/>
            <person name="LaButti K."/>
            <person name="Riley R."/>
            <person name="Lipzen A."/>
            <person name="Clum A."/>
            <person name="Drula E."/>
            <person name="Henrissat B."/>
            <person name="Kohler A."/>
            <person name="Grigoriev I.V."/>
            <person name="Martin F.M."/>
            <person name="Hacquard S."/>
        </authorList>
    </citation>
    <scope>NUCLEOTIDE SEQUENCE [LARGE SCALE GENOMIC DNA]</scope>
    <source>
        <strain evidence="1 2">MPI-CAGE-CH-0241</strain>
    </source>
</reference>
<dbReference type="AlphaFoldDB" id="A0A9P8VW02"/>
<dbReference type="OrthoDB" id="4940520at2759"/>
<name>A0A9P8VW02_9HYPO</name>
<gene>
    <name evidence="1" type="ORF">B0T10DRAFT_495477</name>
</gene>
<dbReference type="InterPro" id="IPR022025">
    <property type="entry name" value="Amidoligase_2"/>
</dbReference>
<dbReference type="PANTHER" id="PTHR36847:SF1">
    <property type="entry name" value="AMIDOLIGASE ENZYME"/>
    <property type="match status" value="1"/>
</dbReference>
<organism evidence="1 2">
    <name type="scientific">Thelonectria olida</name>
    <dbReference type="NCBI Taxonomy" id="1576542"/>
    <lineage>
        <taxon>Eukaryota</taxon>
        <taxon>Fungi</taxon>
        <taxon>Dikarya</taxon>
        <taxon>Ascomycota</taxon>
        <taxon>Pezizomycotina</taxon>
        <taxon>Sordariomycetes</taxon>
        <taxon>Hypocreomycetidae</taxon>
        <taxon>Hypocreales</taxon>
        <taxon>Nectriaceae</taxon>
        <taxon>Thelonectria</taxon>
    </lineage>
</organism>